<dbReference type="InterPro" id="IPR013149">
    <property type="entry name" value="ADH-like_C"/>
</dbReference>
<evidence type="ECO:0000313" key="9">
    <source>
        <dbReference type="EMBL" id="EFS91716.1"/>
    </source>
</evidence>
<keyword evidence="3 7" id="KW-0862">Zinc</keyword>
<dbReference type="SUPFAM" id="SSF51735">
    <property type="entry name" value="NAD(P)-binding Rossmann-fold domains"/>
    <property type="match status" value="1"/>
</dbReference>
<feature type="domain" description="Enoyl reductase (ER)" evidence="8">
    <location>
        <begin position="49"/>
        <end position="379"/>
    </location>
</feature>
<dbReference type="CDD" id="cd05283">
    <property type="entry name" value="CAD1"/>
    <property type="match status" value="1"/>
</dbReference>
<dbReference type="SMART" id="SM00829">
    <property type="entry name" value="PKS_ER"/>
    <property type="match status" value="1"/>
</dbReference>
<evidence type="ECO:0000256" key="7">
    <source>
        <dbReference type="RuleBase" id="RU361277"/>
    </source>
</evidence>
<name>A0ABN0C3F3_9ACTN</name>
<sequence>MARKGDSITGLRYKEIRNIVATSVPRVGTGDQPGGVLLPITVKALRKDGPDQPFKVVEIERRDPRPDDVVIDIKAAGICHSDIHTIRNEWGQAHFPLTVGHEIAGVVEAVGSEVTKYKPGDRVGVGCLVNSCGHCEQCEAGEEQACLNGPVGTYNSRDVDKTITQGGYSQKIVVNERFVCRIPDSLDFVVAAPLLCAGITTYSPIAQWNVGPGQKVAVLGLGGLGHMGVQIAAAKGADVTVLSRSLRKAELAEKLGASQTLATSDNNFFRDHRGEFDFILNTISAPIRLPAYLKLLKPRGVMACVGLPPEELGLPIGGLINGSKVLAGSNIGGIPQTQEMLDFCAEHHLGAWVEKIGVDEVDAAYDRVVAGDVRFRFVIDTATFEELAQAD</sequence>
<dbReference type="EC" id="1.1.1.2" evidence="5"/>
<evidence type="ECO:0000256" key="6">
    <source>
        <dbReference type="ARBA" id="ARBA00048262"/>
    </source>
</evidence>
<dbReference type="Gene3D" id="3.90.180.10">
    <property type="entry name" value="Medium-chain alcohol dehydrogenases, catalytic domain"/>
    <property type="match status" value="1"/>
</dbReference>
<gene>
    <name evidence="9" type="ORF">HMPREF9607_02227</name>
</gene>
<evidence type="ECO:0000259" key="8">
    <source>
        <dbReference type="SMART" id="SM00829"/>
    </source>
</evidence>
<dbReference type="InterPro" id="IPR011032">
    <property type="entry name" value="GroES-like_sf"/>
</dbReference>
<evidence type="ECO:0000256" key="2">
    <source>
        <dbReference type="ARBA" id="ARBA00022723"/>
    </source>
</evidence>
<dbReference type="PROSITE" id="PS00059">
    <property type="entry name" value="ADH_ZINC"/>
    <property type="match status" value="1"/>
</dbReference>
<comment type="caution">
    <text evidence="9">The sequence shown here is derived from an EMBL/GenBank/DDBJ whole genome shotgun (WGS) entry which is preliminary data.</text>
</comment>
<dbReference type="InterPro" id="IPR002328">
    <property type="entry name" value="ADH_Zn_CS"/>
</dbReference>
<dbReference type="Pfam" id="PF08240">
    <property type="entry name" value="ADH_N"/>
    <property type="match status" value="1"/>
</dbReference>
<dbReference type="Pfam" id="PF00107">
    <property type="entry name" value="ADH_zinc_N"/>
    <property type="match status" value="1"/>
</dbReference>
<accession>A0ABN0C3F3</accession>
<dbReference type="PANTHER" id="PTHR42683">
    <property type="entry name" value="ALDEHYDE REDUCTASE"/>
    <property type="match status" value="1"/>
</dbReference>
<evidence type="ECO:0000256" key="1">
    <source>
        <dbReference type="ARBA" id="ARBA00001947"/>
    </source>
</evidence>
<comment type="similarity">
    <text evidence="7">Belongs to the zinc-containing alcohol dehydrogenase family.</text>
</comment>
<evidence type="ECO:0000313" key="10">
    <source>
        <dbReference type="Proteomes" id="UP000003179"/>
    </source>
</evidence>
<dbReference type="Proteomes" id="UP000003179">
    <property type="component" value="Unassembled WGS sequence"/>
</dbReference>
<dbReference type="SUPFAM" id="SSF50129">
    <property type="entry name" value="GroES-like"/>
    <property type="match status" value="1"/>
</dbReference>
<proteinExistence type="inferred from homology"/>
<keyword evidence="4" id="KW-0560">Oxidoreductase</keyword>
<evidence type="ECO:0000256" key="4">
    <source>
        <dbReference type="ARBA" id="ARBA00023002"/>
    </source>
</evidence>
<dbReference type="InterPro" id="IPR036291">
    <property type="entry name" value="NAD(P)-bd_dom_sf"/>
</dbReference>
<evidence type="ECO:0000256" key="3">
    <source>
        <dbReference type="ARBA" id="ARBA00022833"/>
    </source>
</evidence>
<dbReference type="InterPro" id="IPR020843">
    <property type="entry name" value="ER"/>
</dbReference>
<keyword evidence="2 7" id="KW-0479">Metal-binding</keyword>
<evidence type="ECO:0000256" key="5">
    <source>
        <dbReference type="ARBA" id="ARBA00024074"/>
    </source>
</evidence>
<dbReference type="EMBL" id="ADZU01000034">
    <property type="protein sequence ID" value="EFS91716.1"/>
    <property type="molecule type" value="Genomic_DNA"/>
</dbReference>
<dbReference type="InterPro" id="IPR047109">
    <property type="entry name" value="CAD-like"/>
</dbReference>
<dbReference type="InterPro" id="IPR013154">
    <property type="entry name" value="ADH-like_N"/>
</dbReference>
<comment type="catalytic activity">
    <reaction evidence="6">
        <text>a primary alcohol + NADP(+) = an aldehyde + NADPH + H(+)</text>
        <dbReference type="Rhea" id="RHEA:15937"/>
        <dbReference type="ChEBI" id="CHEBI:15378"/>
        <dbReference type="ChEBI" id="CHEBI:15734"/>
        <dbReference type="ChEBI" id="CHEBI:17478"/>
        <dbReference type="ChEBI" id="CHEBI:57783"/>
        <dbReference type="ChEBI" id="CHEBI:58349"/>
        <dbReference type="EC" id="1.1.1.2"/>
    </reaction>
</comment>
<reference evidence="9" key="1">
    <citation type="submission" date="2010-08" db="EMBL/GenBank/DDBJ databases">
        <authorList>
            <person name="Weinstock G."/>
            <person name="Sodergren E."/>
            <person name="Clifton S."/>
            <person name="Fulton L."/>
            <person name="Fulton B."/>
            <person name="Courtney L."/>
            <person name="Fronick C."/>
            <person name="Harrison M."/>
            <person name="Strong C."/>
            <person name="Farmer C."/>
            <person name="Delahaunty K."/>
            <person name="Markovic C."/>
            <person name="Hall O."/>
            <person name="Minx P."/>
            <person name="Tomlinson C."/>
            <person name="Mitreva M."/>
            <person name="Hou S."/>
            <person name="Chen J."/>
            <person name="Wollam A."/>
            <person name="Pepin K.H."/>
            <person name="Johnson M."/>
            <person name="Bhonagiri V."/>
            <person name="Zhang X."/>
            <person name="Suruliraj S."/>
            <person name="Warren W."/>
            <person name="Chinwalla A."/>
            <person name="Mardis E.R."/>
            <person name="Wilson R.K."/>
        </authorList>
    </citation>
    <scope>NUCLEOTIDE SEQUENCE [LARGE SCALE GENOMIC DNA]</scope>
    <source>
        <strain evidence="9">HL044PA1</strain>
    </source>
</reference>
<dbReference type="Gene3D" id="3.40.50.720">
    <property type="entry name" value="NAD(P)-binding Rossmann-like Domain"/>
    <property type="match status" value="1"/>
</dbReference>
<protein>
    <recommendedName>
        <fullName evidence="5">alcohol dehydrogenase (NADP(+))</fullName>
        <ecNumber evidence="5">1.1.1.2</ecNumber>
    </recommendedName>
</protein>
<comment type="cofactor">
    <cofactor evidence="1 7">
        <name>Zn(2+)</name>
        <dbReference type="ChEBI" id="CHEBI:29105"/>
    </cofactor>
</comment>
<keyword evidence="10" id="KW-1185">Reference proteome</keyword>
<organism evidence="9 10">
    <name type="scientific">Cutibacterium modestum HL044PA1</name>
    <dbReference type="NCBI Taxonomy" id="765109"/>
    <lineage>
        <taxon>Bacteria</taxon>
        <taxon>Bacillati</taxon>
        <taxon>Actinomycetota</taxon>
        <taxon>Actinomycetes</taxon>
        <taxon>Propionibacteriales</taxon>
        <taxon>Propionibacteriaceae</taxon>
        <taxon>Cutibacterium</taxon>
        <taxon>Cutibacterium modestum</taxon>
    </lineage>
</organism>